<dbReference type="AlphaFoldDB" id="A0A6C0GPM3"/>
<feature type="domain" description="CHRD" evidence="1">
    <location>
        <begin position="172"/>
        <end position="307"/>
    </location>
</feature>
<evidence type="ECO:0000259" key="1">
    <source>
        <dbReference type="PROSITE" id="PS50933"/>
    </source>
</evidence>
<dbReference type="SMART" id="SM00754">
    <property type="entry name" value="CHRD"/>
    <property type="match status" value="2"/>
</dbReference>
<dbReference type="RefSeq" id="WP_162445557.1">
    <property type="nucleotide sequence ID" value="NZ_CP048222.1"/>
</dbReference>
<dbReference type="PROSITE" id="PS50933">
    <property type="entry name" value="CHRD"/>
    <property type="match status" value="2"/>
</dbReference>
<dbReference type="EMBL" id="CP048222">
    <property type="protein sequence ID" value="QHT69570.1"/>
    <property type="molecule type" value="Genomic_DNA"/>
</dbReference>
<name>A0A6C0GPM3_9BACT</name>
<reference evidence="2 3" key="1">
    <citation type="submission" date="2020-01" db="EMBL/GenBank/DDBJ databases">
        <authorList>
            <person name="Kim M.K."/>
        </authorList>
    </citation>
    <scope>NUCLEOTIDE SEQUENCE [LARGE SCALE GENOMIC DNA]</scope>
    <source>
        <strain evidence="2 3">172606-1</strain>
    </source>
</reference>
<proteinExistence type="predicted"/>
<keyword evidence="3" id="KW-1185">Reference proteome</keyword>
<sequence>MKKYAILPLVLLLMVLLSSCELIEDLLPNDNKKAKTYTAFLSGNQEVPAVVAPGAGQAIFTLNKEKTEIAYKLIVANTDHIKFAHIHAAPAGENGQVVAFLLELQEPSTDTVNGVLAEGIIKAEDLLGPLASKSIKDLAALLESGNAYANIHTDENPSGELRGQIGKAKPHPVYEFEAKLTGSEEVPPVTTTASGDATYKFNPAVTELTFKVKLSSIENVKFAHIHLAPKGVNGGVVVTLKHERVDGPVNGDYAEGKITAADLSGNLKGGPLSILKAAIDNGYTYTNVHSDKYPAGEIRGQIGEKHH</sequence>
<evidence type="ECO:0000313" key="3">
    <source>
        <dbReference type="Proteomes" id="UP000480178"/>
    </source>
</evidence>
<evidence type="ECO:0000313" key="2">
    <source>
        <dbReference type="EMBL" id="QHT69570.1"/>
    </source>
</evidence>
<organism evidence="2 3">
    <name type="scientific">Rhodocytophaga rosea</name>
    <dbReference type="NCBI Taxonomy" id="2704465"/>
    <lineage>
        <taxon>Bacteria</taxon>
        <taxon>Pseudomonadati</taxon>
        <taxon>Bacteroidota</taxon>
        <taxon>Cytophagia</taxon>
        <taxon>Cytophagales</taxon>
        <taxon>Rhodocytophagaceae</taxon>
        <taxon>Rhodocytophaga</taxon>
    </lineage>
</organism>
<dbReference type="PROSITE" id="PS51257">
    <property type="entry name" value="PROKAR_LIPOPROTEIN"/>
    <property type="match status" value="1"/>
</dbReference>
<dbReference type="KEGG" id="rhoz:GXP67_24445"/>
<dbReference type="Pfam" id="PF07452">
    <property type="entry name" value="CHRD"/>
    <property type="match status" value="2"/>
</dbReference>
<dbReference type="InterPro" id="IPR010895">
    <property type="entry name" value="CHRD"/>
</dbReference>
<dbReference type="Proteomes" id="UP000480178">
    <property type="component" value="Chromosome"/>
</dbReference>
<feature type="domain" description="CHRD" evidence="1">
    <location>
        <begin position="33"/>
        <end position="170"/>
    </location>
</feature>
<protein>
    <submittedName>
        <fullName evidence="2">CHRD domain-containing protein</fullName>
    </submittedName>
</protein>
<gene>
    <name evidence="2" type="ORF">GXP67_24445</name>
</gene>
<accession>A0A6C0GPM3</accession>